<sequence length="448" mass="49870">MEALHQHGLCHLLAVAGIPGYAAPQLEPQPAYAGAGRLTVVDGRHLADGVWSPAEAAGWWLARCEELSGPHDEYGRWDPTGSLSWELRHTPPLDRWARELLPLAEARAAERGFPLVRIACWPGGAALACSGSHDIDHVRKWRLATLGSYLLGRGRPARIGRLQALREYLGGTEPWWRFDDIRELEQELGFDSTWFVIPRQRHRFDTPFTLQHRRDRQQVDALRAAGQEVGVHGSCAGLERTELAATERQEMESAMGVRQHWLRFTVGDSWPAQAAAGYCYDSSLGFTHGWGLRGGTAFPFAAWDHTTGNPLEMGELPLTVMDREGANDPQLPQKLLETVGGGHLNLLWHVAAFDDRDFPGYGEMYRRVIEAAQDAGAWFAPLAQVWEWWRRRARIELEPSKTGLTLNAPERLEGVVLRGPLKPPRGGSAIEGGVALPVVQGRLELEWS</sequence>
<proteinExistence type="predicted"/>
<gene>
    <name evidence="1" type="ORF">METZ01_LOCUS20316</name>
</gene>
<dbReference type="EMBL" id="UINC01001013">
    <property type="protein sequence ID" value="SUZ67462.1"/>
    <property type="molecule type" value="Genomic_DNA"/>
</dbReference>
<evidence type="ECO:0000313" key="1">
    <source>
        <dbReference type="EMBL" id="SUZ67462.1"/>
    </source>
</evidence>
<dbReference type="SUPFAM" id="SSF88713">
    <property type="entry name" value="Glycoside hydrolase/deacetylase"/>
    <property type="match status" value="1"/>
</dbReference>
<dbReference type="Gene3D" id="3.20.20.370">
    <property type="entry name" value="Glycoside hydrolase/deacetylase"/>
    <property type="match status" value="1"/>
</dbReference>
<protein>
    <recommendedName>
        <fullName evidence="2">NodB homology domain-containing protein</fullName>
    </recommendedName>
</protein>
<organism evidence="1">
    <name type="scientific">marine metagenome</name>
    <dbReference type="NCBI Taxonomy" id="408172"/>
    <lineage>
        <taxon>unclassified sequences</taxon>
        <taxon>metagenomes</taxon>
        <taxon>ecological metagenomes</taxon>
    </lineage>
</organism>
<reference evidence="1" key="1">
    <citation type="submission" date="2018-05" db="EMBL/GenBank/DDBJ databases">
        <authorList>
            <person name="Lanie J.A."/>
            <person name="Ng W.-L."/>
            <person name="Kazmierczak K.M."/>
            <person name="Andrzejewski T.M."/>
            <person name="Davidsen T.M."/>
            <person name="Wayne K.J."/>
            <person name="Tettelin H."/>
            <person name="Glass J.I."/>
            <person name="Rusch D."/>
            <person name="Podicherti R."/>
            <person name="Tsui H.-C.T."/>
            <person name="Winkler M.E."/>
        </authorList>
    </citation>
    <scope>NUCLEOTIDE SEQUENCE</scope>
</reference>
<dbReference type="InterPro" id="IPR011330">
    <property type="entry name" value="Glyco_hydro/deAcase_b/a-brl"/>
</dbReference>
<name>A0A381PKC0_9ZZZZ</name>
<dbReference type="AlphaFoldDB" id="A0A381PKC0"/>
<accession>A0A381PKC0</accession>
<dbReference type="GO" id="GO:0005975">
    <property type="term" value="P:carbohydrate metabolic process"/>
    <property type="evidence" value="ECO:0007669"/>
    <property type="project" value="InterPro"/>
</dbReference>
<evidence type="ECO:0008006" key="2">
    <source>
        <dbReference type="Google" id="ProtNLM"/>
    </source>
</evidence>